<keyword evidence="12" id="KW-1185">Reference proteome</keyword>
<gene>
    <name evidence="8 11" type="primary">thrB</name>
    <name evidence="11" type="ORF">SPHI_15020</name>
</gene>
<evidence type="ECO:0000256" key="7">
    <source>
        <dbReference type="ARBA" id="ARBA00038240"/>
    </source>
</evidence>
<organism evidence="11 12">
    <name type="scientific">Sphingomonas jeddahensis</name>
    <dbReference type="NCBI Taxonomy" id="1915074"/>
    <lineage>
        <taxon>Bacteria</taxon>
        <taxon>Pseudomonadati</taxon>
        <taxon>Pseudomonadota</taxon>
        <taxon>Alphaproteobacteria</taxon>
        <taxon>Sphingomonadales</taxon>
        <taxon>Sphingomonadaceae</taxon>
        <taxon>Sphingomonas</taxon>
    </lineage>
</organism>
<reference evidence="11 12" key="1">
    <citation type="submission" date="2016-11" db="EMBL/GenBank/DDBJ databases">
        <title>Genome sequence of Sphingomonas jeddahensis G39.</title>
        <authorList>
            <person name="Poehlein A."/>
            <person name="Wuebbeler J.H."/>
            <person name="Steinbuechel A."/>
            <person name="Daniel R."/>
        </authorList>
    </citation>
    <scope>NUCLEOTIDE SEQUENCE [LARGE SCALE GENOMIC DNA]</scope>
    <source>
        <strain evidence="11 12">G39</strain>
    </source>
</reference>
<evidence type="ECO:0000256" key="9">
    <source>
        <dbReference type="NCBIfam" id="TIGR00938"/>
    </source>
</evidence>
<dbReference type="CDD" id="cd05153">
    <property type="entry name" value="HomoserineK_II"/>
    <property type="match status" value="1"/>
</dbReference>
<accession>A0A1V2EUP0</accession>
<evidence type="ECO:0000256" key="3">
    <source>
        <dbReference type="ARBA" id="ARBA00022697"/>
    </source>
</evidence>
<dbReference type="InterPro" id="IPR011009">
    <property type="entry name" value="Kinase-like_dom_sf"/>
</dbReference>
<evidence type="ECO:0000259" key="10">
    <source>
        <dbReference type="Pfam" id="PF01636"/>
    </source>
</evidence>
<keyword evidence="1 8" id="KW-0028">Amino-acid biosynthesis</keyword>
<evidence type="ECO:0000256" key="8">
    <source>
        <dbReference type="HAMAP-Rule" id="MF_00301"/>
    </source>
</evidence>
<dbReference type="Pfam" id="PF01636">
    <property type="entry name" value="APH"/>
    <property type="match status" value="1"/>
</dbReference>
<dbReference type="InterPro" id="IPR002575">
    <property type="entry name" value="Aminoglycoside_PTrfase"/>
</dbReference>
<dbReference type="PANTHER" id="PTHR21064">
    <property type="entry name" value="AMINOGLYCOSIDE PHOSPHOTRANSFERASE DOMAIN-CONTAINING PROTEIN-RELATED"/>
    <property type="match status" value="1"/>
</dbReference>
<evidence type="ECO:0000256" key="4">
    <source>
        <dbReference type="ARBA" id="ARBA00022741"/>
    </source>
</evidence>
<keyword evidence="2 8" id="KW-0808">Transferase</keyword>
<dbReference type="NCBIfam" id="TIGR00938">
    <property type="entry name" value="thrB_alt"/>
    <property type="match status" value="1"/>
</dbReference>
<dbReference type="InterPro" id="IPR005280">
    <property type="entry name" value="Homoserine_kinase_II"/>
</dbReference>
<dbReference type="NCBIfam" id="NF003558">
    <property type="entry name" value="PRK05231.1"/>
    <property type="match status" value="1"/>
</dbReference>
<protein>
    <recommendedName>
        <fullName evidence="8 9">Homoserine kinase</fullName>
        <shortName evidence="8">HK</shortName>
        <shortName evidence="8">HSK</shortName>
        <ecNumber evidence="8 9">2.7.1.39</ecNumber>
    </recommendedName>
</protein>
<dbReference type="GO" id="GO:0009088">
    <property type="term" value="P:threonine biosynthetic process"/>
    <property type="evidence" value="ECO:0007669"/>
    <property type="project" value="UniProtKB-UniRule"/>
</dbReference>
<evidence type="ECO:0000256" key="1">
    <source>
        <dbReference type="ARBA" id="ARBA00022605"/>
    </source>
</evidence>
<evidence type="ECO:0000313" key="11">
    <source>
        <dbReference type="EMBL" id="ONF96273.1"/>
    </source>
</evidence>
<comment type="pathway">
    <text evidence="8">Amino-acid biosynthesis; L-threonine biosynthesis; L-threonine from L-aspartate: step 4/5.</text>
</comment>
<keyword evidence="6 8" id="KW-0067">ATP-binding</keyword>
<dbReference type="HAMAP" id="MF_00301">
    <property type="entry name" value="Homoser_kinase_2"/>
    <property type="match status" value="1"/>
</dbReference>
<comment type="caution">
    <text evidence="11">The sequence shown here is derived from an EMBL/GenBank/DDBJ whole genome shotgun (WGS) entry which is preliminary data.</text>
</comment>
<dbReference type="PANTHER" id="PTHR21064:SF6">
    <property type="entry name" value="AMINOGLYCOSIDE PHOSPHOTRANSFERASE DOMAIN-CONTAINING PROTEIN"/>
    <property type="match status" value="1"/>
</dbReference>
<feature type="domain" description="Aminoglycoside phosphotransferase" evidence="10">
    <location>
        <begin position="28"/>
        <end position="256"/>
    </location>
</feature>
<keyword evidence="5 8" id="KW-0418">Kinase</keyword>
<dbReference type="EMBL" id="MPSB01000005">
    <property type="protein sequence ID" value="ONF96273.1"/>
    <property type="molecule type" value="Genomic_DNA"/>
</dbReference>
<evidence type="ECO:0000256" key="2">
    <source>
        <dbReference type="ARBA" id="ARBA00022679"/>
    </source>
</evidence>
<dbReference type="STRING" id="1915074.SPHI_15020"/>
<dbReference type="GO" id="GO:0004413">
    <property type="term" value="F:homoserine kinase activity"/>
    <property type="evidence" value="ECO:0007669"/>
    <property type="project" value="UniProtKB-UniRule"/>
</dbReference>
<evidence type="ECO:0000313" key="12">
    <source>
        <dbReference type="Proteomes" id="UP000188729"/>
    </source>
</evidence>
<keyword evidence="3 8" id="KW-0791">Threonine biosynthesis</keyword>
<evidence type="ECO:0000256" key="6">
    <source>
        <dbReference type="ARBA" id="ARBA00022840"/>
    </source>
</evidence>
<comment type="similarity">
    <text evidence="7 8">Belongs to the pseudomonas-type ThrB family.</text>
</comment>
<dbReference type="Gene3D" id="3.90.1200.10">
    <property type="match status" value="1"/>
</dbReference>
<dbReference type="Proteomes" id="UP000188729">
    <property type="component" value="Unassembled WGS sequence"/>
</dbReference>
<dbReference type="AlphaFoldDB" id="A0A1V2EUP0"/>
<dbReference type="Gene3D" id="3.30.200.20">
    <property type="entry name" value="Phosphorylase Kinase, domain 1"/>
    <property type="match status" value="1"/>
</dbReference>
<dbReference type="UniPathway" id="UPA00050">
    <property type="reaction ID" value="UER00064"/>
</dbReference>
<keyword evidence="4 8" id="KW-0547">Nucleotide-binding</keyword>
<dbReference type="GO" id="GO:0005524">
    <property type="term" value="F:ATP binding"/>
    <property type="evidence" value="ECO:0007669"/>
    <property type="project" value="UniProtKB-KW"/>
</dbReference>
<dbReference type="InterPro" id="IPR050249">
    <property type="entry name" value="Pseudomonas-type_ThrB"/>
</dbReference>
<evidence type="ECO:0000256" key="5">
    <source>
        <dbReference type="ARBA" id="ARBA00022777"/>
    </source>
</evidence>
<proteinExistence type="inferred from homology"/>
<dbReference type="SUPFAM" id="SSF56112">
    <property type="entry name" value="Protein kinase-like (PK-like)"/>
    <property type="match status" value="1"/>
</dbReference>
<name>A0A1V2EUP0_9SPHN</name>
<comment type="catalytic activity">
    <reaction evidence="8">
        <text>L-homoserine + ATP = O-phospho-L-homoserine + ADP + H(+)</text>
        <dbReference type="Rhea" id="RHEA:13985"/>
        <dbReference type="ChEBI" id="CHEBI:15378"/>
        <dbReference type="ChEBI" id="CHEBI:30616"/>
        <dbReference type="ChEBI" id="CHEBI:57476"/>
        <dbReference type="ChEBI" id="CHEBI:57590"/>
        <dbReference type="ChEBI" id="CHEBI:456216"/>
        <dbReference type="EC" id="2.7.1.39"/>
    </reaction>
</comment>
<sequence length="320" mass="34985">MVAVYTHVSAEALSAFLARYDVGELVSAKGIAEGVENSNYLVDTTRGRFILTLYEKRVAADDLPFFMALLDHLDAKGLPVPPAIKDRDGREIQELAGRPACLIKFLSGVSLSHPTPAQALAAGEAMGAMHRAVADFAPTRANSMGVETWRPLFERCGRSLDDIAPGLYDDLGKALESVLARWPGDALDRGAIHADLFPDNVLMLGDQVAGLIDFYFACTDIRVYDLAVMHSAWSFDAQGRGFDAGVGDGLIAGYERHFPLSAFERAQFNTLASGACIRFALSRAWDWLNTPPDALVVRKDPLAYVRRLKHYDPELVKRSA</sequence>
<dbReference type="EC" id="2.7.1.39" evidence="8 9"/>